<keyword evidence="9" id="KW-1185">Reference proteome</keyword>
<dbReference type="InterPro" id="IPR013325">
    <property type="entry name" value="RNA_pol_sigma_r2"/>
</dbReference>
<keyword evidence="3 6" id="KW-0731">Sigma factor</keyword>
<dbReference type="SUPFAM" id="SSF88659">
    <property type="entry name" value="Sigma3 and sigma4 domains of RNA polymerase sigma factors"/>
    <property type="match status" value="1"/>
</dbReference>
<dbReference type="EMBL" id="CP036432">
    <property type="protein sequence ID" value="QDV88795.1"/>
    <property type="molecule type" value="Genomic_DNA"/>
</dbReference>
<dbReference type="InterPro" id="IPR039425">
    <property type="entry name" value="RNA_pol_sigma-70-like"/>
</dbReference>
<dbReference type="Gene3D" id="1.10.1740.10">
    <property type="match status" value="1"/>
</dbReference>
<reference evidence="8 9" key="1">
    <citation type="submission" date="2019-02" db="EMBL/GenBank/DDBJ databases">
        <title>Deep-cultivation of Planctomycetes and their phenomic and genomic characterization uncovers novel biology.</title>
        <authorList>
            <person name="Wiegand S."/>
            <person name="Jogler M."/>
            <person name="Boedeker C."/>
            <person name="Pinto D."/>
            <person name="Vollmers J."/>
            <person name="Rivas-Marin E."/>
            <person name="Kohn T."/>
            <person name="Peeters S.H."/>
            <person name="Heuer A."/>
            <person name="Rast P."/>
            <person name="Oberbeckmann S."/>
            <person name="Bunk B."/>
            <person name="Jeske O."/>
            <person name="Meyerdierks A."/>
            <person name="Storesund J.E."/>
            <person name="Kallscheuer N."/>
            <person name="Luecker S."/>
            <person name="Lage O.M."/>
            <person name="Pohl T."/>
            <person name="Merkel B.J."/>
            <person name="Hornburger P."/>
            <person name="Mueller R.-W."/>
            <person name="Bruemmer F."/>
            <person name="Labrenz M."/>
            <person name="Spormann A.M."/>
            <person name="Op den Camp H."/>
            <person name="Overmann J."/>
            <person name="Amann R."/>
            <person name="Jetten M.S.M."/>
            <person name="Mascher T."/>
            <person name="Medema M.H."/>
            <person name="Devos D.P."/>
            <person name="Kaster A.-K."/>
            <person name="Ovreas L."/>
            <person name="Rohde M."/>
            <person name="Galperin M.Y."/>
            <person name="Jogler C."/>
        </authorList>
    </citation>
    <scope>NUCLEOTIDE SEQUENCE [LARGE SCALE GENOMIC DNA]</scope>
    <source>
        <strain evidence="8 9">TBK1r</strain>
    </source>
</reference>
<dbReference type="PANTHER" id="PTHR43133:SF51">
    <property type="entry name" value="RNA POLYMERASE SIGMA FACTOR"/>
    <property type="match status" value="1"/>
</dbReference>
<dbReference type="InterPro" id="IPR036388">
    <property type="entry name" value="WH-like_DNA-bd_sf"/>
</dbReference>
<proteinExistence type="inferred from homology"/>
<evidence type="ECO:0000256" key="2">
    <source>
        <dbReference type="ARBA" id="ARBA00023015"/>
    </source>
</evidence>
<dbReference type="Proteomes" id="UP000318081">
    <property type="component" value="Chromosome"/>
</dbReference>
<dbReference type="SUPFAM" id="SSF88946">
    <property type="entry name" value="Sigma2 domain of RNA polymerase sigma factors"/>
    <property type="match status" value="1"/>
</dbReference>
<evidence type="ECO:0000313" key="9">
    <source>
        <dbReference type="Proteomes" id="UP000318081"/>
    </source>
</evidence>
<feature type="domain" description="RNA polymerase sigma-70 region 2" evidence="7">
    <location>
        <begin position="31"/>
        <end position="97"/>
    </location>
</feature>
<gene>
    <name evidence="8" type="ORF">TBK1r_78300</name>
</gene>
<dbReference type="InterPro" id="IPR000838">
    <property type="entry name" value="RNA_pol_sigma70_ECF_CS"/>
</dbReference>
<dbReference type="PROSITE" id="PS01063">
    <property type="entry name" value="SIGMA70_ECF"/>
    <property type="match status" value="1"/>
</dbReference>
<evidence type="ECO:0000256" key="3">
    <source>
        <dbReference type="ARBA" id="ARBA00023082"/>
    </source>
</evidence>
<comment type="similarity">
    <text evidence="1 6">Belongs to the sigma-70 factor family. ECF subfamily.</text>
</comment>
<dbReference type="Pfam" id="PF04542">
    <property type="entry name" value="Sigma70_r2"/>
    <property type="match status" value="1"/>
</dbReference>
<accession>A0ABX5Y6I4</accession>
<evidence type="ECO:0000256" key="4">
    <source>
        <dbReference type="ARBA" id="ARBA00023125"/>
    </source>
</evidence>
<sequence length="199" mass="23008">MAIDPPFDDLQTESALRLVCRGETAAFEAVVRRFERPLRAWLAAHAPPGVDVDDLAQRSFVAAFTRLKEYQPGTDFAAWLFTIARFQLRTETTRLRRIADYHARYGPDLLQRELDRRCDETPEMWTTRLESLQMCLDSLGESLRRFVSWRYEEEIPLEEMAARCDRSVPAVKKQLWKVRQKLQQCIETRMATASGGAAP</sequence>
<keyword evidence="5 6" id="KW-0804">Transcription</keyword>
<evidence type="ECO:0000259" key="7">
    <source>
        <dbReference type="Pfam" id="PF04542"/>
    </source>
</evidence>
<name>A0ABX5Y6I4_9BACT</name>
<keyword evidence="4 6" id="KW-0238">DNA-binding</keyword>
<dbReference type="InterPro" id="IPR014284">
    <property type="entry name" value="RNA_pol_sigma-70_dom"/>
</dbReference>
<organism evidence="8 9">
    <name type="scientific">Stieleria magnilauensis</name>
    <dbReference type="NCBI Taxonomy" id="2527963"/>
    <lineage>
        <taxon>Bacteria</taxon>
        <taxon>Pseudomonadati</taxon>
        <taxon>Planctomycetota</taxon>
        <taxon>Planctomycetia</taxon>
        <taxon>Pirellulales</taxon>
        <taxon>Pirellulaceae</taxon>
        <taxon>Stieleria</taxon>
    </lineage>
</organism>
<evidence type="ECO:0000256" key="5">
    <source>
        <dbReference type="ARBA" id="ARBA00023163"/>
    </source>
</evidence>
<dbReference type="NCBIfam" id="TIGR02937">
    <property type="entry name" value="sigma70-ECF"/>
    <property type="match status" value="1"/>
</dbReference>
<evidence type="ECO:0000256" key="6">
    <source>
        <dbReference type="RuleBase" id="RU000716"/>
    </source>
</evidence>
<keyword evidence="2 6" id="KW-0805">Transcription regulation</keyword>
<dbReference type="RefSeq" id="WP_145221492.1">
    <property type="nucleotide sequence ID" value="NZ_CP036432.1"/>
</dbReference>
<evidence type="ECO:0000256" key="1">
    <source>
        <dbReference type="ARBA" id="ARBA00010641"/>
    </source>
</evidence>
<evidence type="ECO:0000313" key="8">
    <source>
        <dbReference type="EMBL" id="QDV88795.1"/>
    </source>
</evidence>
<dbReference type="InterPro" id="IPR007627">
    <property type="entry name" value="RNA_pol_sigma70_r2"/>
</dbReference>
<dbReference type="InterPro" id="IPR013324">
    <property type="entry name" value="RNA_pol_sigma_r3/r4-like"/>
</dbReference>
<dbReference type="PANTHER" id="PTHR43133">
    <property type="entry name" value="RNA POLYMERASE ECF-TYPE SIGMA FACTO"/>
    <property type="match status" value="1"/>
</dbReference>
<dbReference type="Gene3D" id="1.10.10.10">
    <property type="entry name" value="Winged helix-like DNA-binding domain superfamily/Winged helix DNA-binding domain"/>
    <property type="match status" value="1"/>
</dbReference>
<protein>
    <recommendedName>
        <fullName evidence="6">RNA polymerase sigma factor</fullName>
    </recommendedName>
</protein>